<accession>A0A7X0Y547</accession>
<dbReference type="RefSeq" id="WP_185526655.1">
    <property type="nucleotide sequence ID" value="NZ_JAARWN010000014.1"/>
</dbReference>
<dbReference type="AlphaFoldDB" id="A0A7X0Y547"/>
<evidence type="ECO:0000313" key="2">
    <source>
        <dbReference type="EMBL" id="MBC1937145.1"/>
    </source>
</evidence>
<sequence length="149" mass="16949">MDYGKIKKSVTDLIEKCGSSDPFKIAKYLGCNIIYAELSEENFAFKVNSNRCTTIVLNTNKSEDEHRYSCAHEILHVLFHKGLNTPFLRKQVDGLGIPRMEKEANFGAFVMLTANLDADCLSYYTKSQLLRAVGLSSEFECFIERDFLD</sequence>
<dbReference type="EMBL" id="JAARWN010000014">
    <property type="protein sequence ID" value="MBC1937145.1"/>
    <property type="molecule type" value="Genomic_DNA"/>
</dbReference>
<organism evidence="2 3">
    <name type="scientific">Listeria grandensis</name>
    <dbReference type="NCBI Taxonomy" id="1494963"/>
    <lineage>
        <taxon>Bacteria</taxon>
        <taxon>Bacillati</taxon>
        <taxon>Bacillota</taxon>
        <taxon>Bacilli</taxon>
        <taxon>Bacillales</taxon>
        <taxon>Listeriaceae</taxon>
        <taxon>Listeria</taxon>
    </lineage>
</organism>
<dbReference type="Proteomes" id="UP000535908">
    <property type="component" value="Unassembled WGS sequence"/>
</dbReference>
<gene>
    <name evidence="2" type="ORF">HCA69_12260</name>
</gene>
<feature type="domain" description="IrrE N-terminal-like" evidence="1">
    <location>
        <begin position="26"/>
        <end position="139"/>
    </location>
</feature>
<comment type="caution">
    <text evidence="2">The sequence shown here is derived from an EMBL/GenBank/DDBJ whole genome shotgun (WGS) entry which is preliminary data.</text>
</comment>
<dbReference type="Pfam" id="PF06114">
    <property type="entry name" value="Peptidase_M78"/>
    <property type="match status" value="1"/>
</dbReference>
<evidence type="ECO:0000313" key="3">
    <source>
        <dbReference type="Proteomes" id="UP000535908"/>
    </source>
</evidence>
<reference evidence="2 3" key="1">
    <citation type="submission" date="2020-03" db="EMBL/GenBank/DDBJ databases">
        <title>Soil Listeria distribution.</title>
        <authorList>
            <person name="Liao J."/>
            <person name="Wiedmann M."/>
        </authorList>
    </citation>
    <scope>NUCLEOTIDE SEQUENCE [LARGE SCALE GENOMIC DNA]</scope>
    <source>
        <strain evidence="2 3">FSL L7-0741</strain>
    </source>
</reference>
<name>A0A7X0Y547_9LIST</name>
<protein>
    <submittedName>
        <fullName evidence="2">ImmA/IrrE family metallo-endopeptidase</fullName>
    </submittedName>
</protein>
<dbReference type="InterPro" id="IPR010359">
    <property type="entry name" value="IrrE_HExxH"/>
</dbReference>
<dbReference type="Gene3D" id="1.10.10.2910">
    <property type="match status" value="1"/>
</dbReference>
<proteinExistence type="predicted"/>
<evidence type="ECO:0000259" key="1">
    <source>
        <dbReference type="Pfam" id="PF06114"/>
    </source>
</evidence>